<dbReference type="Gene3D" id="3.40.50.2300">
    <property type="match status" value="1"/>
</dbReference>
<dbReference type="InterPro" id="IPR039420">
    <property type="entry name" value="WalR-like"/>
</dbReference>
<dbReference type="InterPro" id="IPR036388">
    <property type="entry name" value="WH-like_DNA-bd_sf"/>
</dbReference>
<dbReference type="Gene3D" id="6.10.250.690">
    <property type="match status" value="1"/>
</dbReference>
<dbReference type="CDD" id="cd00383">
    <property type="entry name" value="trans_reg_C"/>
    <property type="match status" value="1"/>
</dbReference>
<evidence type="ECO:0000313" key="6">
    <source>
        <dbReference type="EMBL" id="MPM68695.1"/>
    </source>
</evidence>
<comment type="caution">
    <text evidence="6">The sequence shown here is derived from an EMBL/GenBank/DDBJ whole genome shotgun (WGS) entry which is preliminary data.</text>
</comment>
<dbReference type="PANTHER" id="PTHR48111:SF2">
    <property type="entry name" value="RESPONSE REGULATOR SAER"/>
    <property type="match status" value="1"/>
</dbReference>
<organism evidence="6">
    <name type="scientific">bioreactor metagenome</name>
    <dbReference type="NCBI Taxonomy" id="1076179"/>
    <lineage>
        <taxon>unclassified sequences</taxon>
        <taxon>metagenomes</taxon>
        <taxon>ecological metagenomes</taxon>
    </lineage>
</organism>
<dbReference type="PANTHER" id="PTHR48111">
    <property type="entry name" value="REGULATOR OF RPOS"/>
    <property type="match status" value="1"/>
</dbReference>
<evidence type="ECO:0000259" key="5">
    <source>
        <dbReference type="PROSITE" id="PS51755"/>
    </source>
</evidence>
<keyword evidence="1" id="KW-0597">Phosphoprotein</keyword>
<dbReference type="GO" id="GO:0032993">
    <property type="term" value="C:protein-DNA complex"/>
    <property type="evidence" value="ECO:0007669"/>
    <property type="project" value="TreeGrafter"/>
</dbReference>
<protein>
    <submittedName>
        <fullName evidence="6">Transcriptional regulatory protein WalR</fullName>
    </submittedName>
</protein>
<feature type="domain" description="Response regulatory" evidence="4">
    <location>
        <begin position="5"/>
        <end position="118"/>
    </location>
</feature>
<dbReference type="Pfam" id="PF00072">
    <property type="entry name" value="Response_reg"/>
    <property type="match status" value="1"/>
</dbReference>
<dbReference type="InterPro" id="IPR001867">
    <property type="entry name" value="OmpR/PhoB-type_DNA-bd"/>
</dbReference>
<sequence>MNKEHILVVEDDADINNLIAKTLQKQKYIVTQAFSGSEANLRLSMDKFHLVMLDLMLPGITGEELIKEIREKQDMPIIVISAKTSLEDKVNVLDLGADDYLIKPFELEEILARVNSQLRRYRKFGNVIKYNLENKDEYKFKELVLNEQSRTVKIRNENIYLTSHEFDILYILIKNPDKVYSREALYELVWKSGYYGEDNSVNVHVSNIRKKIKEIEKEEEYIKTVWGIGFKLNNN</sequence>
<dbReference type="SMART" id="SM00862">
    <property type="entry name" value="Trans_reg_C"/>
    <property type="match status" value="1"/>
</dbReference>
<name>A0A645BTP2_9ZZZZ</name>
<dbReference type="InterPro" id="IPR011006">
    <property type="entry name" value="CheY-like_superfamily"/>
</dbReference>
<proteinExistence type="predicted"/>
<evidence type="ECO:0000256" key="2">
    <source>
        <dbReference type="ARBA" id="ARBA00023012"/>
    </source>
</evidence>
<reference evidence="6" key="1">
    <citation type="submission" date="2019-08" db="EMBL/GenBank/DDBJ databases">
        <authorList>
            <person name="Kucharzyk K."/>
            <person name="Murdoch R.W."/>
            <person name="Higgins S."/>
            <person name="Loffler F."/>
        </authorList>
    </citation>
    <scope>NUCLEOTIDE SEQUENCE</scope>
</reference>
<dbReference type="PROSITE" id="PS51755">
    <property type="entry name" value="OMPR_PHOB"/>
    <property type="match status" value="1"/>
</dbReference>
<evidence type="ECO:0000256" key="1">
    <source>
        <dbReference type="ARBA" id="ARBA00022553"/>
    </source>
</evidence>
<dbReference type="AlphaFoldDB" id="A0A645BTP2"/>
<evidence type="ECO:0000256" key="3">
    <source>
        <dbReference type="ARBA" id="ARBA00023125"/>
    </source>
</evidence>
<dbReference type="Gene3D" id="1.10.10.10">
    <property type="entry name" value="Winged helix-like DNA-binding domain superfamily/Winged helix DNA-binding domain"/>
    <property type="match status" value="1"/>
</dbReference>
<keyword evidence="2" id="KW-0902">Two-component regulatory system</keyword>
<dbReference type="EMBL" id="VSSQ01022406">
    <property type="protein sequence ID" value="MPM68695.1"/>
    <property type="molecule type" value="Genomic_DNA"/>
</dbReference>
<dbReference type="GO" id="GO:0000976">
    <property type="term" value="F:transcription cis-regulatory region binding"/>
    <property type="evidence" value="ECO:0007669"/>
    <property type="project" value="TreeGrafter"/>
</dbReference>
<keyword evidence="3" id="KW-0238">DNA-binding</keyword>
<feature type="domain" description="OmpR/PhoB-type" evidence="5">
    <location>
        <begin position="135"/>
        <end position="234"/>
    </location>
</feature>
<dbReference type="InterPro" id="IPR001789">
    <property type="entry name" value="Sig_transdc_resp-reg_receiver"/>
</dbReference>
<dbReference type="FunFam" id="1.10.10.10:FF:000018">
    <property type="entry name" value="DNA-binding response regulator ResD"/>
    <property type="match status" value="1"/>
</dbReference>
<gene>
    <name evidence="6" type="primary">walR_58</name>
    <name evidence="6" type="ORF">SDC9_115629</name>
</gene>
<dbReference type="SUPFAM" id="SSF52172">
    <property type="entry name" value="CheY-like"/>
    <property type="match status" value="1"/>
</dbReference>
<dbReference type="SMART" id="SM00448">
    <property type="entry name" value="REC"/>
    <property type="match status" value="1"/>
</dbReference>
<dbReference type="PROSITE" id="PS50110">
    <property type="entry name" value="RESPONSE_REGULATORY"/>
    <property type="match status" value="1"/>
</dbReference>
<dbReference type="GO" id="GO:0000156">
    <property type="term" value="F:phosphorelay response regulator activity"/>
    <property type="evidence" value="ECO:0007669"/>
    <property type="project" value="TreeGrafter"/>
</dbReference>
<dbReference type="GO" id="GO:0006355">
    <property type="term" value="P:regulation of DNA-templated transcription"/>
    <property type="evidence" value="ECO:0007669"/>
    <property type="project" value="InterPro"/>
</dbReference>
<dbReference type="GO" id="GO:0005829">
    <property type="term" value="C:cytosol"/>
    <property type="evidence" value="ECO:0007669"/>
    <property type="project" value="TreeGrafter"/>
</dbReference>
<accession>A0A645BTP2</accession>
<dbReference type="Pfam" id="PF00486">
    <property type="entry name" value="Trans_reg_C"/>
    <property type="match status" value="1"/>
</dbReference>
<evidence type="ECO:0000259" key="4">
    <source>
        <dbReference type="PROSITE" id="PS50110"/>
    </source>
</evidence>